<feature type="transmembrane region" description="Helical" evidence="1">
    <location>
        <begin position="112"/>
        <end position="131"/>
    </location>
</feature>
<keyword evidence="1" id="KW-1133">Transmembrane helix</keyword>
<dbReference type="PANTHER" id="PTHR34980:SF2">
    <property type="entry name" value="INNER MEMBRANE PROTEIN YHAH-RELATED"/>
    <property type="match status" value="1"/>
</dbReference>
<dbReference type="Proteomes" id="UP000373449">
    <property type="component" value="Unassembled WGS sequence"/>
</dbReference>
<evidence type="ECO:0000313" key="3">
    <source>
        <dbReference type="Proteomes" id="UP000373449"/>
    </source>
</evidence>
<protein>
    <submittedName>
        <fullName evidence="2">Inner membrane protein yhaH</fullName>
    </submittedName>
</protein>
<keyword evidence="1" id="KW-0472">Membrane</keyword>
<feature type="transmembrane region" description="Helical" evidence="1">
    <location>
        <begin position="12"/>
        <end position="39"/>
    </location>
</feature>
<sequence>MGKHLTRQFFILFFMVFFILRLQYHYFALLVILICVARFKMYIESGFKWNFNRSGIHMSYAINAWLNGYKKIFCYSGRERRRDFGFFLLIQLIVFFVIAFIASRLFGGSGVVAEIVAYGFVLVSILTMLPYNVRRLHDAGQSGWWCLGWLVFAAAFIGAALVMKPTVGDNAYGPDPRAGL</sequence>
<keyword evidence="1" id="KW-0812">Transmembrane</keyword>
<feature type="transmembrane region" description="Helical" evidence="1">
    <location>
        <begin position="143"/>
        <end position="163"/>
    </location>
</feature>
<dbReference type="Pfam" id="PF05656">
    <property type="entry name" value="DUF805"/>
    <property type="match status" value="1"/>
</dbReference>
<dbReference type="RefSeq" id="WP_218046369.1">
    <property type="nucleotide sequence ID" value="NZ_CAADJA010000002.1"/>
</dbReference>
<evidence type="ECO:0000313" key="2">
    <source>
        <dbReference type="EMBL" id="VFS49455.1"/>
    </source>
</evidence>
<gene>
    <name evidence="2" type="primary">yhaH</name>
    <name evidence="2" type="ORF">NCTC12282_03933</name>
</gene>
<name>A0A484ZMN2_9GAMM</name>
<dbReference type="InterPro" id="IPR008523">
    <property type="entry name" value="DUF805"/>
</dbReference>
<evidence type="ECO:0000256" key="1">
    <source>
        <dbReference type="SAM" id="Phobius"/>
    </source>
</evidence>
<dbReference type="AlphaFoldDB" id="A0A484ZMN2"/>
<proteinExistence type="predicted"/>
<reference evidence="2 3" key="1">
    <citation type="submission" date="2019-03" db="EMBL/GenBank/DDBJ databases">
        <authorList>
            <consortium name="Pathogen Informatics"/>
        </authorList>
    </citation>
    <scope>NUCLEOTIDE SEQUENCE [LARGE SCALE GENOMIC DNA]</scope>
    <source>
        <strain evidence="2 3">NCTC12282</strain>
    </source>
</reference>
<feature type="transmembrane region" description="Helical" evidence="1">
    <location>
        <begin position="86"/>
        <end position="106"/>
    </location>
</feature>
<dbReference type="GO" id="GO:0005886">
    <property type="term" value="C:plasma membrane"/>
    <property type="evidence" value="ECO:0007669"/>
    <property type="project" value="TreeGrafter"/>
</dbReference>
<dbReference type="PANTHER" id="PTHR34980">
    <property type="entry name" value="INNER MEMBRANE PROTEIN-RELATED-RELATED"/>
    <property type="match status" value="1"/>
</dbReference>
<dbReference type="EMBL" id="CAADJA010000002">
    <property type="protein sequence ID" value="VFS49455.1"/>
    <property type="molecule type" value="Genomic_DNA"/>
</dbReference>
<organism evidence="2 3">
    <name type="scientific">Budvicia aquatica</name>
    <dbReference type="NCBI Taxonomy" id="82979"/>
    <lineage>
        <taxon>Bacteria</taxon>
        <taxon>Pseudomonadati</taxon>
        <taxon>Pseudomonadota</taxon>
        <taxon>Gammaproteobacteria</taxon>
        <taxon>Enterobacterales</taxon>
        <taxon>Budviciaceae</taxon>
        <taxon>Budvicia</taxon>
    </lineage>
</organism>
<accession>A0A484ZMN2</accession>